<dbReference type="Proteomes" id="UP000318413">
    <property type="component" value="Unassembled WGS sequence"/>
</dbReference>
<protein>
    <submittedName>
        <fullName evidence="1">Uncharacterized protein</fullName>
    </submittedName>
</protein>
<dbReference type="AlphaFoldDB" id="A0A502CAG2"/>
<proteinExistence type="predicted"/>
<accession>A0A502CAG2</accession>
<name>A0A502CAG2_9SPHN</name>
<reference evidence="1 2" key="1">
    <citation type="journal article" date="2019" name="Environ. Microbiol.">
        <title>Species interactions and distinct microbial communities in high Arctic permafrost affected cryosols are associated with the CH4 and CO2 gas fluxes.</title>
        <authorList>
            <person name="Altshuler I."/>
            <person name="Hamel J."/>
            <person name="Turney S."/>
            <person name="Magnuson E."/>
            <person name="Levesque R."/>
            <person name="Greer C."/>
            <person name="Whyte L.G."/>
        </authorList>
    </citation>
    <scope>NUCLEOTIDE SEQUENCE [LARGE SCALE GENOMIC DNA]</scope>
    <source>
        <strain evidence="1 2">S5.1</strain>
    </source>
</reference>
<dbReference type="RefSeq" id="WP_140872553.1">
    <property type="nucleotide sequence ID" value="NZ_RCZK01000014.1"/>
</dbReference>
<evidence type="ECO:0000313" key="2">
    <source>
        <dbReference type="Proteomes" id="UP000318413"/>
    </source>
</evidence>
<organism evidence="1 2">
    <name type="scientific">Sphingomonas oligophenolica</name>
    <dbReference type="NCBI Taxonomy" id="301154"/>
    <lineage>
        <taxon>Bacteria</taxon>
        <taxon>Pseudomonadati</taxon>
        <taxon>Pseudomonadota</taxon>
        <taxon>Alphaproteobacteria</taxon>
        <taxon>Sphingomonadales</taxon>
        <taxon>Sphingomonadaceae</taxon>
        <taxon>Sphingomonas</taxon>
    </lineage>
</organism>
<keyword evidence="2" id="KW-1185">Reference proteome</keyword>
<evidence type="ECO:0000313" key="1">
    <source>
        <dbReference type="EMBL" id="TPG09624.1"/>
    </source>
</evidence>
<comment type="caution">
    <text evidence="1">The sequence shown here is derived from an EMBL/GenBank/DDBJ whole genome shotgun (WGS) entry which is preliminary data.</text>
</comment>
<dbReference type="EMBL" id="RCZK01000014">
    <property type="protein sequence ID" value="TPG09624.1"/>
    <property type="molecule type" value="Genomic_DNA"/>
</dbReference>
<sequence>MAIIAETSLPAAIGNIDLLLHGYFFVSSARTEVRTVDEPGAEGRWNAALEAEATLSQVLPALAAAIPALPNDDDRGALLDALKKTDWWGKHRALVCQSEALAQVWDGGGCAKWKRVPAAAVRPIASASSTSRERLSTGLPGLANWCAQTGIVLAHGPILAAEDCRWKDAELAAIVRLAGPAAFTKLRIAETIVIFP</sequence>
<gene>
    <name evidence="1" type="ORF">EAH84_13585</name>
</gene>